<organism evidence="2 3">
    <name type="scientific">Chryseobacterium indologenes</name>
    <name type="common">Flavobacterium indologenes</name>
    <dbReference type="NCBI Taxonomy" id="253"/>
    <lineage>
        <taxon>Bacteria</taxon>
        <taxon>Pseudomonadati</taxon>
        <taxon>Bacteroidota</taxon>
        <taxon>Flavobacteriia</taxon>
        <taxon>Flavobacteriales</taxon>
        <taxon>Weeksellaceae</taxon>
        <taxon>Chryseobacterium group</taxon>
        <taxon>Chryseobacterium</taxon>
    </lineage>
</organism>
<name>A0A0N0ZXM7_CHRID</name>
<accession>A0A0N0ZXM7</accession>
<dbReference type="OrthoDB" id="1337545at2"/>
<dbReference type="AlphaFoldDB" id="A0A0N0ZXM7"/>
<dbReference type="RefSeq" id="WP_062697656.1">
    <property type="nucleotide sequence ID" value="NZ_LJOD01000003.1"/>
</dbReference>
<dbReference type="EMBL" id="LJOD01000003">
    <property type="protein sequence ID" value="KPE51946.1"/>
    <property type="molecule type" value="Genomic_DNA"/>
</dbReference>
<dbReference type="PATRIC" id="fig|253.9.peg.3065"/>
<sequence>MKKSLILFAIFLGLGIADAQAKKAKDPDAGFGKWLFVKSDKPVQVRYKQMKVENNTGYFQLQFRINFEDEVHCNKPQCLGYLMNFSYPQGDLSKQTHKNYKLMNSFKGIYTLPDLVSFPMSFSDGSKFIFQDGQLFAVNSPGGSPQQAYVTTACVDNILSNYSHHNCRDFDAASAIELK</sequence>
<keyword evidence="1" id="KW-0732">Signal</keyword>
<proteinExistence type="predicted"/>
<reference evidence="2 3" key="1">
    <citation type="journal article" date="2015" name="Genom Data">
        <title>Draft genome sequence of a multidrug-resistant Chryseobacterium indologenes isolate from Malaysia.</title>
        <authorList>
            <person name="Yu C.Y."/>
            <person name="Ang G.Y."/>
            <person name="Cheng H.J."/>
            <person name="Cheong Y.M."/>
            <person name="Yin W.F."/>
            <person name="Chan K.G."/>
        </authorList>
    </citation>
    <scope>NUCLEOTIDE SEQUENCE [LARGE SCALE GENOMIC DNA]</scope>
    <source>
        <strain evidence="2 3">CI_885</strain>
    </source>
</reference>
<gene>
    <name evidence="2" type="ORF">AOB46_06920</name>
</gene>
<evidence type="ECO:0000256" key="1">
    <source>
        <dbReference type="SAM" id="SignalP"/>
    </source>
</evidence>
<protein>
    <recommendedName>
        <fullName evidence="4">Lipocalin-like domain-containing protein</fullName>
    </recommendedName>
</protein>
<evidence type="ECO:0008006" key="4">
    <source>
        <dbReference type="Google" id="ProtNLM"/>
    </source>
</evidence>
<feature type="signal peptide" evidence="1">
    <location>
        <begin position="1"/>
        <end position="19"/>
    </location>
</feature>
<comment type="caution">
    <text evidence="2">The sequence shown here is derived from an EMBL/GenBank/DDBJ whole genome shotgun (WGS) entry which is preliminary data.</text>
</comment>
<feature type="chain" id="PRO_5005865214" description="Lipocalin-like domain-containing protein" evidence="1">
    <location>
        <begin position="20"/>
        <end position="179"/>
    </location>
</feature>
<evidence type="ECO:0000313" key="2">
    <source>
        <dbReference type="EMBL" id="KPE51946.1"/>
    </source>
</evidence>
<dbReference type="Proteomes" id="UP000037953">
    <property type="component" value="Unassembled WGS sequence"/>
</dbReference>
<evidence type="ECO:0000313" key="3">
    <source>
        <dbReference type="Proteomes" id="UP000037953"/>
    </source>
</evidence>
<reference evidence="3" key="2">
    <citation type="submission" date="2015-09" db="EMBL/GenBank/DDBJ databases">
        <title>Draft genome sequence of a multidrug-resistant Chryseobacterium indologenes isolate from Malaysia.</title>
        <authorList>
            <person name="Yu C.Y."/>
            <person name="Ang G.Y."/>
            <person name="Chan K.-G."/>
        </authorList>
    </citation>
    <scope>NUCLEOTIDE SEQUENCE [LARGE SCALE GENOMIC DNA]</scope>
    <source>
        <strain evidence="3">CI_885</strain>
    </source>
</reference>